<proteinExistence type="predicted"/>
<organism evidence="2 3">
    <name type="scientific">Rhodobium gokarnense</name>
    <dbReference type="NCBI Taxonomy" id="364296"/>
    <lineage>
        <taxon>Bacteria</taxon>
        <taxon>Pseudomonadati</taxon>
        <taxon>Pseudomonadota</taxon>
        <taxon>Alphaproteobacteria</taxon>
        <taxon>Hyphomicrobiales</taxon>
        <taxon>Rhodobiaceae</taxon>
        <taxon>Rhodobium</taxon>
    </lineage>
</organism>
<dbReference type="Gene3D" id="3.40.50.300">
    <property type="entry name" value="P-loop containing nucleotide triphosphate hydrolases"/>
    <property type="match status" value="1"/>
</dbReference>
<dbReference type="RefSeq" id="WP_264599648.1">
    <property type="nucleotide sequence ID" value="NZ_JAOQNS010000001.1"/>
</dbReference>
<dbReference type="EMBL" id="JAOQNS010000001">
    <property type="protein sequence ID" value="MCW2305972.1"/>
    <property type="molecule type" value="Genomic_DNA"/>
</dbReference>
<reference evidence="3" key="1">
    <citation type="submission" date="2023-07" db="EMBL/GenBank/DDBJ databases">
        <title>Genome sequencing of Purple Non-Sulfur Bacteria from various extreme environments.</title>
        <authorList>
            <person name="Mayer M."/>
        </authorList>
    </citation>
    <scope>NUCLEOTIDE SEQUENCE [LARGE SCALE GENOMIC DNA]</scope>
    <source>
        <strain evidence="3">DSM 17935</strain>
    </source>
</reference>
<evidence type="ECO:0008006" key="4">
    <source>
        <dbReference type="Google" id="ProtNLM"/>
    </source>
</evidence>
<dbReference type="Pfam" id="PF17784">
    <property type="entry name" value="Sulfotransfer_4"/>
    <property type="match status" value="1"/>
</dbReference>
<evidence type="ECO:0000256" key="1">
    <source>
        <dbReference type="SAM" id="MobiDB-lite"/>
    </source>
</evidence>
<dbReference type="InterPro" id="IPR040632">
    <property type="entry name" value="Sulfotransfer_4"/>
</dbReference>
<evidence type="ECO:0000313" key="3">
    <source>
        <dbReference type="Proteomes" id="UP001209755"/>
    </source>
</evidence>
<dbReference type="SUPFAM" id="SSF52540">
    <property type="entry name" value="P-loop containing nucleoside triphosphate hydrolases"/>
    <property type="match status" value="1"/>
</dbReference>
<name>A0ABT3H6F5_9HYPH</name>
<protein>
    <recommendedName>
        <fullName evidence="4">Sulfotransferase family protein</fullName>
    </recommendedName>
</protein>
<accession>A0ABT3H6F5</accession>
<sequence length="239" mass="27406">MESGSSERGGAGAAARTEDTRANASGKIFYISPQRCGTKSFSQFFRRNGYTAASWNETARNQWPLASLEGRFKDILDSEDFRSHTVFEDGPWYHPPLFKYLYWTFPDARFVYFSRPVEDWLKSMKSHSKGFAPGDPKRHSMVYDRLSDYYALLDAGVEPQLRIEGAEEIYVRAFNNHRLQVRAFFEDKPADRFFAGELYDADKFAKLGKAWGLSFDSSADVHIHKSGAPFARDFANERD</sequence>
<feature type="region of interest" description="Disordered" evidence="1">
    <location>
        <begin position="1"/>
        <end position="20"/>
    </location>
</feature>
<evidence type="ECO:0000313" key="2">
    <source>
        <dbReference type="EMBL" id="MCW2305972.1"/>
    </source>
</evidence>
<dbReference type="InterPro" id="IPR027417">
    <property type="entry name" value="P-loop_NTPase"/>
</dbReference>
<gene>
    <name evidence="2" type="ORF">M2319_000288</name>
</gene>
<keyword evidence="3" id="KW-1185">Reference proteome</keyword>
<dbReference type="Proteomes" id="UP001209755">
    <property type="component" value="Unassembled WGS sequence"/>
</dbReference>
<comment type="caution">
    <text evidence="2">The sequence shown here is derived from an EMBL/GenBank/DDBJ whole genome shotgun (WGS) entry which is preliminary data.</text>
</comment>